<sequence length="607" mass="67733" precursor="true">MQPMKQYPAKLCRTVKKSTVLAMVLVSVVFTSIGSAAAVNEAPLSQLVDDKAGVYIEAADLNGHLKQFLVSPVVTRFQQTQVFQSWLQSQDVKNLKQGLRDIESVTEQRLLPLLNNLFGESVGVAVFNNGPKQAPSPLLLARVKDANATQNLFESWFEKTGVVVTSINYQDVPCFIASQREASSDTVPRIYYAFLERTLVVTENKQVLQSTVDLYVKQSLKKQPRDTQASLFNLKIYQRAQSKLSPNVTGSLFLNPRIWDEHIKPPKNEVEKGVVNWWHKTGGLIVGLHLKNTVALETVILFNSEAINLPLLDVLRIPTEISEKYTLVPKKALAVLCGQLNVHLLTQKVVDFYADKNPEKWQKFHAVSIGLLGGLDPVTEFSKALGPNVLFYSVPRKELSFDAISFDGLVALQLTNPGQPAVGPEKSQYQTALENVANFLMNSMLAHHNANLKQEVTPSVLKLEDHELYQMRWIDSLGPYQPAYGINEQQIVFASSPELIREFFTLKSEESLAALPLFQTWKETFFQEEKQLCFLNISSIRAFIDQNSDFLAKQLAKGQGGDLDKGRKKLSGLKSLLQSFDGLFLAAGLQKTQVRIIMGLGSLDPTN</sequence>
<keyword evidence="1" id="KW-0732">Signal</keyword>
<dbReference type="InterPro" id="IPR021787">
    <property type="entry name" value="DUF3352"/>
</dbReference>
<dbReference type="AlphaFoldDB" id="A0A517RBG1"/>
<feature type="signal peptide" evidence="1">
    <location>
        <begin position="1"/>
        <end position="36"/>
    </location>
</feature>
<dbReference type="Pfam" id="PF11832">
    <property type="entry name" value="DUF3352"/>
    <property type="match status" value="1"/>
</dbReference>
<keyword evidence="3" id="KW-1185">Reference proteome</keyword>
<proteinExistence type="predicted"/>
<reference evidence="2 3" key="1">
    <citation type="submission" date="2019-02" db="EMBL/GenBank/DDBJ databases">
        <title>Deep-cultivation of Planctomycetes and their phenomic and genomic characterization uncovers novel biology.</title>
        <authorList>
            <person name="Wiegand S."/>
            <person name="Jogler M."/>
            <person name="Boedeker C."/>
            <person name="Pinto D."/>
            <person name="Vollmers J."/>
            <person name="Rivas-Marin E."/>
            <person name="Kohn T."/>
            <person name="Peeters S.H."/>
            <person name="Heuer A."/>
            <person name="Rast P."/>
            <person name="Oberbeckmann S."/>
            <person name="Bunk B."/>
            <person name="Jeske O."/>
            <person name="Meyerdierks A."/>
            <person name="Storesund J.E."/>
            <person name="Kallscheuer N."/>
            <person name="Luecker S."/>
            <person name="Lage O.M."/>
            <person name="Pohl T."/>
            <person name="Merkel B.J."/>
            <person name="Hornburger P."/>
            <person name="Mueller R.-W."/>
            <person name="Bruemmer F."/>
            <person name="Labrenz M."/>
            <person name="Spormann A.M."/>
            <person name="Op den Camp H."/>
            <person name="Overmann J."/>
            <person name="Amann R."/>
            <person name="Jetten M.S.M."/>
            <person name="Mascher T."/>
            <person name="Medema M.H."/>
            <person name="Devos D.P."/>
            <person name="Kaster A.-K."/>
            <person name="Ovreas L."/>
            <person name="Rohde M."/>
            <person name="Galperin M.Y."/>
            <person name="Jogler C."/>
        </authorList>
    </citation>
    <scope>NUCLEOTIDE SEQUENCE [LARGE SCALE GENOMIC DNA]</scope>
    <source>
        <strain evidence="2 3">Pan241w</strain>
    </source>
</reference>
<evidence type="ECO:0000313" key="2">
    <source>
        <dbReference type="EMBL" id="QDT41231.1"/>
    </source>
</evidence>
<dbReference type="EMBL" id="CP036269">
    <property type="protein sequence ID" value="QDT41231.1"/>
    <property type="molecule type" value="Genomic_DNA"/>
</dbReference>
<dbReference type="Proteomes" id="UP000317171">
    <property type="component" value="Chromosome"/>
</dbReference>
<dbReference type="RefSeq" id="WP_145212499.1">
    <property type="nucleotide sequence ID" value="NZ_CP036269.1"/>
</dbReference>
<evidence type="ECO:0000313" key="3">
    <source>
        <dbReference type="Proteomes" id="UP000317171"/>
    </source>
</evidence>
<protein>
    <recommendedName>
        <fullName evidence="4">DUF3352 domain-containing protein</fullName>
    </recommendedName>
</protein>
<gene>
    <name evidence="2" type="ORF">Pan241w_12910</name>
</gene>
<evidence type="ECO:0008006" key="4">
    <source>
        <dbReference type="Google" id="ProtNLM"/>
    </source>
</evidence>
<dbReference type="OrthoDB" id="224943at2"/>
<organism evidence="2 3">
    <name type="scientific">Gimesia alba</name>
    <dbReference type="NCBI Taxonomy" id="2527973"/>
    <lineage>
        <taxon>Bacteria</taxon>
        <taxon>Pseudomonadati</taxon>
        <taxon>Planctomycetota</taxon>
        <taxon>Planctomycetia</taxon>
        <taxon>Planctomycetales</taxon>
        <taxon>Planctomycetaceae</taxon>
        <taxon>Gimesia</taxon>
    </lineage>
</organism>
<evidence type="ECO:0000256" key="1">
    <source>
        <dbReference type="SAM" id="SignalP"/>
    </source>
</evidence>
<feature type="chain" id="PRO_5021869035" description="DUF3352 domain-containing protein" evidence="1">
    <location>
        <begin position="37"/>
        <end position="607"/>
    </location>
</feature>
<dbReference type="KEGG" id="gaz:Pan241w_12910"/>
<accession>A0A517RBG1</accession>
<name>A0A517RBG1_9PLAN</name>